<protein>
    <submittedName>
        <fullName evidence="3">Methyltransferase domain protein</fullName>
    </submittedName>
</protein>
<dbReference type="GO" id="GO:0008168">
    <property type="term" value="F:methyltransferase activity"/>
    <property type="evidence" value="ECO:0007669"/>
    <property type="project" value="UniProtKB-KW"/>
</dbReference>
<dbReference type="InterPro" id="IPR029063">
    <property type="entry name" value="SAM-dependent_MTases_sf"/>
</dbReference>
<feature type="domain" description="Methyltransferase" evidence="2">
    <location>
        <begin position="43"/>
        <end position="134"/>
    </location>
</feature>
<accession>D0WHY4</accession>
<evidence type="ECO:0000259" key="2">
    <source>
        <dbReference type="Pfam" id="PF13649"/>
    </source>
</evidence>
<evidence type="ECO:0000256" key="1">
    <source>
        <dbReference type="ARBA" id="ARBA00022679"/>
    </source>
</evidence>
<name>D0WHY4_SLAES</name>
<evidence type="ECO:0000313" key="3">
    <source>
        <dbReference type="EMBL" id="EEZ60931.1"/>
    </source>
</evidence>
<dbReference type="EMBL" id="ACUX02000014">
    <property type="protein sequence ID" value="EEZ60931.1"/>
    <property type="molecule type" value="Genomic_DNA"/>
</dbReference>
<sequence length="197" mass="21356">MVLMNNIAAYFNGRAEEWAGCEPGASPVQGAVAALADCADGRVIDAGCGTGTMVAHCLTAGAREVVGVDVAEEMVARARKRFADETHVRFIACDICDVADEEGFDALVIYNAYPHMLDKHAVVEAAARLVVPGGRFVIAHGTGRDEINRHHAKEHVSDTVSCELRSIEEEIEPWKTYFDIDTMVDAPGFYAFAGRRK</sequence>
<dbReference type="PANTHER" id="PTHR43861">
    <property type="entry name" value="TRANS-ACONITATE 2-METHYLTRANSFERASE-RELATED"/>
    <property type="match status" value="1"/>
</dbReference>
<dbReference type="HOGENOM" id="CLU_037990_10_2_11"/>
<dbReference type="STRING" id="649764.HMPREF0762_01456"/>
<dbReference type="OrthoDB" id="9805171at2"/>
<proteinExistence type="predicted"/>
<gene>
    <name evidence="3" type="ORF">HMPREF0762_01456</name>
</gene>
<dbReference type="eggNOG" id="COG2226">
    <property type="taxonomic scope" value="Bacteria"/>
</dbReference>
<keyword evidence="4" id="KW-1185">Reference proteome</keyword>
<evidence type="ECO:0000313" key="4">
    <source>
        <dbReference type="Proteomes" id="UP000006001"/>
    </source>
</evidence>
<keyword evidence="1" id="KW-0808">Transferase</keyword>
<organism evidence="3 4">
    <name type="scientific">Slackia exigua (strain ATCC 700122 / DSM 15923 / CIP 105133 / JCM 11022 / KCTC 5966 / S-7)</name>
    <dbReference type="NCBI Taxonomy" id="649764"/>
    <lineage>
        <taxon>Bacteria</taxon>
        <taxon>Bacillati</taxon>
        <taxon>Actinomycetota</taxon>
        <taxon>Coriobacteriia</taxon>
        <taxon>Eggerthellales</taxon>
        <taxon>Eggerthellaceae</taxon>
        <taxon>Slackia</taxon>
    </lineage>
</organism>
<reference evidence="3" key="1">
    <citation type="submission" date="2009-10" db="EMBL/GenBank/DDBJ databases">
        <authorList>
            <person name="Weinstock G."/>
            <person name="Sodergren E."/>
            <person name="Clifton S."/>
            <person name="Fulton L."/>
            <person name="Fulton B."/>
            <person name="Courtney L."/>
            <person name="Fronick C."/>
            <person name="Harrison M."/>
            <person name="Strong C."/>
            <person name="Farmer C."/>
            <person name="Delahaunty K."/>
            <person name="Markovic C."/>
            <person name="Hall O."/>
            <person name="Minx P."/>
            <person name="Tomlinson C."/>
            <person name="Mitreva M."/>
            <person name="Nelson J."/>
            <person name="Hou S."/>
            <person name="Wollam A."/>
            <person name="Pepin K.H."/>
            <person name="Johnson M."/>
            <person name="Bhonagiri V."/>
            <person name="Nash W.E."/>
            <person name="Warren W."/>
            <person name="Chinwalla A."/>
            <person name="Mardis E.R."/>
            <person name="Wilson R.K."/>
        </authorList>
    </citation>
    <scope>NUCLEOTIDE SEQUENCE [LARGE SCALE GENOMIC DNA]</scope>
    <source>
        <strain evidence="3">ATCC 700122</strain>
    </source>
</reference>
<dbReference type="SUPFAM" id="SSF53335">
    <property type="entry name" value="S-adenosyl-L-methionine-dependent methyltransferases"/>
    <property type="match status" value="1"/>
</dbReference>
<dbReference type="Proteomes" id="UP000006001">
    <property type="component" value="Unassembled WGS sequence"/>
</dbReference>
<dbReference type="CDD" id="cd02440">
    <property type="entry name" value="AdoMet_MTases"/>
    <property type="match status" value="1"/>
</dbReference>
<keyword evidence="3" id="KW-0489">Methyltransferase</keyword>
<dbReference type="Pfam" id="PF13649">
    <property type="entry name" value="Methyltransf_25"/>
    <property type="match status" value="1"/>
</dbReference>
<dbReference type="GO" id="GO:0032259">
    <property type="term" value="P:methylation"/>
    <property type="evidence" value="ECO:0007669"/>
    <property type="project" value="UniProtKB-KW"/>
</dbReference>
<dbReference type="InterPro" id="IPR041698">
    <property type="entry name" value="Methyltransf_25"/>
</dbReference>
<dbReference type="AlphaFoldDB" id="D0WHY4"/>
<dbReference type="Gene3D" id="3.40.50.150">
    <property type="entry name" value="Vaccinia Virus protein VP39"/>
    <property type="match status" value="1"/>
</dbReference>
<comment type="caution">
    <text evidence="3">The sequence shown here is derived from an EMBL/GenBank/DDBJ whole genome shotgun (WGS) entry which is preliminary data.</text>
</comment>